<dbReference type="Proteomes" id="UP001243330">
    <property type="component" value="Unassembled WGS sequence"/>
</dbReference>
<organism evidence="1 2">
    <name type="scientific">Colletotrichum chrysophilum</name>
    <dbReference type="NCBI Taxonomy" id="1836956"/>
    <lineage>
        <taxon>Eukaryota</taxon>
        <taxon>Fungi</taxon>
        <taxon>Dikarya</taxon>
        <taxon>Ascomycota</taxon>
        <taxon>Pezizomycotina</taxon>
        <taxon>Sordariomycetes</taxon>
        <taxon>Hypocreomycetidae</taxon>
        <taxon>Glomerellales</taxon>
        <taxon>Glomerellaceae</taxon>
        <taxon>Colletotrichum</taxon>
        <taxon>Colletotrichum gloeosporioides species complex</taxon>
    </lineage>
</organism>
<sequence length="85" mass="9820">MNTNVAVSEVMNRDELPSLGIEIYKHVSKGEITGPEGSLAVRRREKRMSRAYDWRQRLSMNPMSSPVIDFQDWELLRANEPSKLT</sequence>
<reference evidence="1" key="1">
    <citation type="submission" date="2023-01" db="EMBL/GenBank/DDBJ databases">
        <title>Colletotrichum chrysophilum M932 genome sequence.</title>
        <authorList>
            <person name="Baroncelli R."/>
        </authorList>
    </citation>
    <scope>NUCLEOTIDE SEQUENCE</scope>
    <source>
        <strain evidence="1">M932</strain>
    </source>
</reference>
<evidence type="ECO:0000313" key="1">
    <source>
        <dbReference type="EMBL" id="KAK1843819.1"/>
    </source>
</evidence>
<dbReference type="AlphaFoldDB" id="A0AAD9A9R4"/>
<accession>A0AAD9A9R4</accession>
<keyword evidence="2" id="KW-1185">Reference proteome</keyword>
<proteinExistence type="predicted"/>
<name>A0AAD9A9R4_9PEZI</name>
<protein>
    <submittedName>
        <fullName evidence="1">Uncharacterized protein</fullName>
    </submittedName>
</protein>
<evidence type="ECO:0000313" key="2">
    <source>
        <dbReference type="Proteomes" id="UP001243330"/>
    </source>
</evidence>
<comment type="caution">
    <text evidence="1">The sequence shown here is derived from an EMBL/GenBank/DDBJ whole genome shotgun (WGS) entry which is preliminary data.</text>
</comment>
<dbReference type="EMBL" id="JAQOWY010000339">
    <property type="protein sequence ID" value="KAK1843819.1"/>
    <property type="molecule type" value="Genomic_DNA"/>
</dbReference>
<gene>
    <name evidence="1" type="ORF">CCHR01_13561</name>
</gene>